<evidence type="ECO:0000259" key="2">
    <source>
        <dbReference type="Pfam" id="PF07589"/>
    </source>
</evidence>
<dbReference type="Pfam" id="PF07589">
    <property type="entry name" value="PEP-CTERM"/>
    <property type="match status" value="1"/>
</dbReference>
<keyword evidence="4" id="KW-1185">Reference proteome</keyword>
<feature type="signal peptide" evidence="1">
    <location>
        <begin position="1"/>
        <end position="27"/>
    </location>
</feature>
<accession>A0A480ASR7</accession>
<evidence type="ECO:0000313" key="4">
    <source>
        <dbReference type="Proteomes" id="UP000301751"/>
    </source>
</evidence>
<dbReference type="RefSeq" id="WP_137734170.1">
    <property type="nucleotide sequence ID" value="NZ_BJCL01000009.1"/>
</dbReference>
<dbReference type="Proteomes" id="UP000301751">
    <property type="component" value="Unassembled WGS sequence"/>
</dbReference>
<sequence>MSLHLRPVAVVAALAAVAALQALPAHATVYDVHITGTLSGAWDNAGIFGPARTLLNGKAFAIRYRVDDAVPGAYVFSNTPSERFTVGSAATNPVLGWLTVNGITRQVQPLQGSFYVANNHGATPRDVMGIDARSDDFDGGTYYDDWISFSVFDASRSLVDGLSLPAALTDSVPGALSFNGNFRFQNSRAGYLASGEFNTTGFSITAQVPPPVPEPTTALLLAGGLAGLAWRRRALAVVQA</sequence>
<dbReference type="InterPro" id="IPR013424">
    <property type="entry name" value="Ice-binding_C"/>
</dbReference>
<dbReference type="NCBIfam" id="TIGR02595">
    <property type="entry name" value="PEP_CTERM"/>
    <property type="match status" value="1"/>
</dbReference>
<keyword evidence="1" id="KW-0732">Signal</keyword>
<organism evidence="3 4">
    <name type="scientific">Pseudaquabacterium pictum</name>
    <dbReference type="NCBI Taxonomy" id="2315236"/>
    <lineage>
        <taxon>Bacteria</taxon>
        <taxon>Pseudomonadati</taxon>
        <taxon>Pseudomonadota</taxon>
        <taxon>Betaproteobacteria</taxon>
        <taxon>Burkholderiales</taxon>
        <taxon>Sphaerotilaceae</taxon>
        <taxon>Pseudaquabacterium</taxon>
    </lineage>
</organism>
<reference evidence="4" key="1">
    <citation type="submission" date="2019-03" db="EMBL/GenBank/DDBJ databases">
        <title>Aquabacterium pictum sp.nov., the first bacteriochlorophyll a-containing freshwater bacterium in the genus Aquabacterium of the class Betaproteobacteria.</title>
        <authorList>
            <person name="Hirose S."/>
            <person name="Tank M."/>
            <person name="Hara E."/>
            <person name="Tamaki H."/>
            <person name="Takaichi S."/>
            <person name="Haruta S."/>
            <person name="Hanada S."/>
        </authorList>
    </citation>
    <scope>NUCLEOTIDE SEQUENCE [LARGE SCALE GENOMIC DNA]</scope>
    <source>
        <strain evidence="4">W35</strain>
    </source>
</reference>
<protein>
    <recommendedName>
        <fullName evidence="2">Ice-binding protein C-terminal domain-containing protein</fullName>
    </recommendedName>
</protein>
<evidence type="ECO:0000256" key="1">
    <source>
        <dbReference type="SAM" id="SignalP"/>
    </source>
</evidence>
<feature type="chain" id="PRO_5019833516" description="Ice-binding protein C-terminal domain-containing protein" evidence="1">
    <location>
        <begin position="28"/>
        <end position="240"/>
    </location>
</feature>
<feature type="domain" description="Ice-binding protein C-terminal" evidence="2">
    <location>
        <begin position="211"/>
        <end position="233"/>
    </location>
</feature>
<comment type="caution">
    <text evidence="3">The sequence shown here is derived from an EMBL/GenBank/DDBJ whole genome shotgun (WGS) entry which is preliminary data.</text>
</comment>
<proteinExistence type="predicted"/>
<dbReference type="AlphaFoldDB" id="A0A480ASR7"/>
<name>A0A480ASR7_9BURK</name>
<evidence type="ECO:0000313" key="3">
    <source>
        <dbReference type="EMBL" id="GCL64443.1"/>
    </source>
</evidence>
<gene>
    <name evidence="3" type="ORF">AQPW35_35240</name>
</gene>
<dbReference type="EMBL" id="BJCL01000009">
    <property type="protein sequence ID" value="GCL64443.1"/>
    <property type="molecule type" value="Genomic_DNA"/>
</dbReference>